<feature type="domain" description="Protein kinase" evidence="9">
    <location>
        <begin position="1718"/>
        <end position="1976"/>
    </location>
</feature>
<evidence type="ECO:0000256" key="3">
    <source>
        <dbReference type="ARBA" id="ARBA00022679"/>
    </source>
</evidence>
<dbReference type="InterPro" id="IPR008271">
    <property type="entry name" value="Ser/Thr_kinase_AS"/>
</dbReference>
<feature type="compositionally biased region" description="Basic and acidic residues" evidence="8">
    <location>
        <begin position="667"/>
        <end position="687"/>
    </location>
</feature>
<dbReference type="Gene3D" id="1.10.510.10">
    <property type="entry name" value="Transferase(Phosphotransferase) domain 1"/>
    <property type="match status" value="1"/>
</dbReference>
<evidence type="ECO:0000256" key="6">
    <source>
        <dbReference type="ARBA" id="ARBA00022840"/>
    </source>
</evidence>
<feature type="compositionally biased region" description="Basic residues" evidence="8">
    <location>
        <begin position="1503"/>
        <end position="1512"/>
    </location>
</feature>
<feature type="compositionally biased region" description="Basic and acidic residues" evidence="8">
    <location>
        <begin position="706"/>
        <end position="716"/>
    </location>
</feature>
<dbReference type="Gene3D" id="3.30.200.20">
    <property type="entry name" value="Phosphorylase Kinase, domain 1"/>
    <property type="match status" value="1"/>
</dbReference>
<feature type="region of interest" description="Disordered" evidence="8">
    <location>
        <begin position="437"/>
        <end position="475"/>
    </location>
</feature>
<keyword evidence="3" id="KW-0808">Transferase</keyword>
<feature type="region of interest" description="Disordered" evidence="8">
    <location>
        <begin position="1252"/>
        <end position="1285"/>
    </location>
</feature>
<reference evidence="11 12" key="1">
    <citation type="journal article" date="2024" name="BMC Genomics">
        <title>Genome assembly of redclaw crayfish (Cherax quadricarinatus) provides insights into its immune adaptation and hypoxia tolerance.</title>
        <authorList>
            <person name="Liu Z."/>
            <person name="Zheng J."/>
            <person name="Li H."/>
            <person name="Fang K."/>
            <person name="Wang S."/>
            <person name="He J."/>
            <person name="Zhou D."/>
            <person name="Weng S."/>
            <person name="Chi M."/>
            <person name="Gu Z."/>
            <person name="He J."/>
            <person name="Li F."/>
            <person name="Wang M."/>
        </authorList>
    </citation>
    <scope>NUCLEOTIDE SEQUENCE [LARGE SCALE GENOMIC DNA]</scope>
    <source>
        <strain evidence="11">ZL_2023a</strain>
    </source>
</reference>
<feature type="compositionally biased region" description="Basic and acidic residues" evidence="8">
    <location>
        <begin position="917"/>
        <end position="960"/>
    </location>
</feature>
<feature type="compositionally biased region" description="Basic and acidic residues" evidence="8">
    <location>
        <begin position="1531"/>
        <end position="1547"/>
    </location>
</feature>
<feature type="domain" description="AGC-kinase C-terminal" evidence="10">
    <location>
        <begin position="1977"/>
        <end position="2045"/>
    </location>
</feature>
<evidence type="ECO:0000259" key="10">
    <source>
        <dbReference type="PROSITE" id="PS51285"/>
    </source>
</evidence>
<feature type="compositionally biased region" description="Low complexity" evidence="8">
    <location>
        <begin position="1657"/>
        <end position="1677"/>
    </location>
</feature>
<feature type="compositionally biased region" description="Basic and acidic residues" evidence="8">
    <location>
        <begin position="1095"/>
        <end position="1122"/>
    </location>
</feature>
<feature type="region of interest" description="Disordered" evidence="8">
    <location>
        <begin position="1095"/>
        <end position="1202"/>
    </location>
</feature>
<organism evidence="11 12">
    <name type="scientific">Cherax quadricarinatus</name>
    <name type="common">Australian red claw crayfish</name>
    <dbReference type="NCBI Taxonomy" id="27406"/>
    <lineage>
        <taxon>Eukaryota</taxon>
        <taxon>Metazoa</taxon>
        <taxon>Ecdysozoa</taxon>
        <taxon>Arthropoda</taxon>
        <taxon>Crustacea</taxon>
        <taxon>Multicrustacea</taxon>
        <taxon>Malacostraca</taxon>
        <taxon>Eumalacostraca</taxon>
        <taxon>Eucarida</taxon>
        <taxon>Decapoda</taxon>
        <taxon>Pleocyemata</taxon>
        <taxon>Astacidea</taxon>
        <taxon>Parastacoidea</taxon>
        <taxon>Parastacidae</taxon>
        <taxon>Cherax</taxon>
    </lineage>
</organism>
<evidence type="ECO:0000256" key="8">
    <source>
        <dbReference type="SAM" id="MobiDB-lite"/>
    </source>
</evidence>
<dbReference type="SUPFAM" id="SSF56112">
    <property type="entry name" value="Protein kinase-like (PK-like)"/>
    <property type="match status" value="1"/>
</dbReference>
<evidence type="ECO:0000256" key="4">
    <source>
        <dbReference type="ARBA" id="ARBA00022741"/>
    </source>
</evidence>
<keyword evidence="12" id="KW-1185">Reference proteome</keyword>
<dbReference type="PROSITE" id="PS50011">
    <property type="entry name" value="PROTEIN_KINASE_DOM"/>
    <property type="match status" value="1"/>
</dbReference>
<dbReference type="InterPro" id="IPR000961">
    <property type="entry name" value="AGC-kinase_C"/>
</dbReference>
<feature type="compositionally biased region" description="Basic and acidic residues" evidence="8">
    <location>
        <begin position="1188"/>
        <end position="1201"/>
    </location>
</feature>
<dbReference type="InterPro" id="IPR000719">
    <property type="entry name" value="Prot_kinase_dom"/>
</dbReference>
<feature type="compositionally biased region" description="Basic and acidic residues" evidence="8">
    <location>
        <begin position="726"/>
        <end position="739"/>
    </location>
</feature>
<dbReference type="InterPro" id="IPR017441">
    <property type="entry name" value="Protein_kinase_ATP_BS"/>
</dbReference>
<dbReference type="SMART" id="SM00220">
    <property type="entry name" value="S_TKc"/>
    <property type="match status" value="1"/>
</dbReference>
<evidence type="ECO:0000313" key="11">
    <source>
        <dbReference type="EMBL" id="KAK8722976.1"/>
    </source>
</evidence>
<dbReference type="GO" id="GO:0005524">
    <property type="term" value="F:ATP binding"/>
    <property type="evidence" value="ECO:0007669"/>
    <property type="project" value="UniProtKB-UniRule"/>
</dbReference>
<feature type="binding site" evidence="7">
    <location>
        <position position="1747"/>
    </location>
    <ligand>
        <name>ATP</name>
        <dbReference type="ChEBI" id="CHEBI:30616"/>
    </ligand>
</feature>
<accession>A0AAW0W394</accession>
<dbReference type="InterPro" id="IPR017892">
    <property type="entry name" value="Pkinase_C"/>
</dbReference>
<feature type="compositionally biased region" description="Basic and acidic residues" evidence="8">
    <location>
        <begin position="513"/>
        <end position="548"/>
    </location>
</feature>
<dbReference type="PROSITE" id="PS51285">
    <property type="entry name" value="AGC_KINASE_CTER"/>
    <property type="match status" value="1"/>
</dbReference>
<feature type="region of interest" description="Disordered" evidence="8">
    <location>
        <begin position="275"/>
        <end position="311"/>
    </location>
</feature>
<dbReference type="Proteomes" id="UP001445076">
    <property type="component" value="Unassembled WGS sequence"/>
</dbReference>
<feature type="compositionally biased region" description="Acidic residues" evidence="8">
    <location>
        <begin position="1678"/>
        <end position="1691"/>
    </location>
</feature>
<comment type="caution">
    <text evidence="11">The sequence shown here is derived from an EMBL/GenBank/DDBJ whole genome shotgun (WGS) entry which is preliminary data.</text>
</comment>
<evidence type="ECO:0000313" key="12">
    <source>
        <dbReference type="Proteomes" id="UP001445076"/>
    </source>
</evidence>
<keyword evidence="4 7" id="KW-0547">Nucleotide-binding</keyword>
<dbReference type="FunFam" id="1.10.510.10:FF:000150">
    <property type="entry name" value="Protein kinase C, theta"/>
    <property type="match status" value="1"/>
</dbReference>
<feature type="compositionally biased region" description="Low complexity" evidence="8">
    <location>
        <begin position="1520"/>
        <end position="1530"/>
    </location>
</feature>
<name>A0AAW0W394_CHEQU</name>
<sequence>MPVSSFYGHSGYVNRPFTRSNSSSYIPTLDSFKYSLADTRSKGNSSEDNPANYFRSKYIIPEDVPASSYLAPAFTPTSRSGYQLTKITSTDNISQYKSLPEDNRIQKSTSTSSFLTGNTANIQKNFTTPEHMSAMALYTTSRPKYSDYSLNLPKTVTPVENKQPEERKFVGRCGNQSTYANMYLARVNKTKDVRPKEIDTRDINTTDKPKNANWFRADRGREDEGLISRNRQVVRLTIKREKNEPQDPFIVKNKTINTIAQRLIEKYKVNEKQDSYAYQPTRRRLHQDRLNDQTPAKKTLTGRPPCVPKSLDNVTLQDQQASKSSPEKIQENVQTRSVPNFPDEEEKDIDAATILHRATTTAKIKKELESWEEVKDAIYAAVLHPDVDIESDEEMEKLIKGDAGSSSSSTKEGENVANDVGKGQAIIGQLKRFVKQQESVKGLNRNKSSGKESSGSRRSRKSKEEKGNIKEFGISNESGKTEVNLSVLTTKVVAEDSMSNIYDSSGNNFPANDHLDKHKGMTENRETGKTQRRETEKTEDKESVRDITKPPLPISWTGRPAKQNKKSLLSADLVLATTNTSADKITKGKLLLPADRKELESKKHTGIISSIHTVEDKMQEKSPWSTLNKRGTSSLLLPDLVLNNLTLTSKNEVKPPVKPVQTSSENKPSDNKVNEQELQKNNKEKSEEILNGKLFKKAQSLASSEDLNKVKGKENNINKSSMNQTENRKLEDKNVHKTARDDEKDFTKCATGKEIHQTKNKFTMQTKVLERPPETPQLTLSQTCSKVHSTFLEHSSAEDKTSEFPHFPSSDSFDEGNKRIPIKTPPNIAGQPYDQRLNLTAGETKKINSGKELGCAGTKEYLFCEKNGRISTGITKSEISRVFPVSRENKEETDTKKETSEDVKANSPRQSCLQVPWREHLLNTHDGDQVSKKTHQQERTHLDGQVQERTHHDGQVQERTHLDGQVQERTHLDGQVQERTHLDGQVQERTHHDGQVQERTHLDGQVQERTHLDGQVQERTHLDGQVQERTHLDGQVQERTHLDGQVQERTHLDGQVQEKTHLDGQVQERTHLDGQVQERTHLDGQVQERTHLDGQVQERTHHDGQVQERTHLDGQIQERTHLDGQVQGKTNYDGQVQEKTHHDGQVQEKTHHDGQVQEKTHHDGQVQERTQHGQVQERTYHNGRIQTKTKDNQQEDKEKTSVRGTGILSETRTKKNEEKGTLRYTKQSGIPTRINEGIHQAQEEARKKIALKEESEFKEKSNLEKETKETKEKHESKIEKEREEQEKNKLKIGIEMEERVPRCEKTADINEIQESKTMRDERGDKKTEIKQDTVTLTDISMAKRAIKRPRQIVPPSLPQKVISNELLNARNILKRPVKQNLITPVGTTKQDVINGTIVTTAGNIILKQEISRLVPQNQGNQFLQARNVLKKPVIKPTEEKIGRIEERIPEIKIRKFVKKVGESSQVDKNIVEEPPGHTIRKQRVPRSRSSSSSSDEDLTNRKKEGRPKRLMKPRPTTGEKSPSPKTLSSLKTKDPEVSCVLQKEDQVSGHQQELLSTKEGSGSVDQEQKLTACQSADSGYGSCPSTPQPTPTVPADSGYGSSPSIQPQVQDEDICTVCGVNCHRKCEKQMPNLCGVNQKLLAEALSSVKKGGIADGTTRTLASSTKTSSTSISGSEAESTEDETETTDTDSGDYFGLPEIRPPLQSCPKFKKYNVTDFDFIKVLGKGSYGKVMLAQQKDSENYFAVKCLKKDVVLEDNDVECTLIERKVLSLGTKHPYLCHLFCTFQTPSHLFFVMEYLTGGDLMFHIQHCGRFDEFRACFYAAEITSGLKFLHSKGIIYRDLKLDNILLDYQGHIRIADFGMCKLQVYLDRYADTFCGTPDYMAPEVIKGLHYNQCVDWWSFGVLLYEMMTGKSPFKGCDEDHLFWLICNDEPFYPKFLSKEATNILKQLLDKDSTRRLGIPFSPYGEITVHPFFKYIDWNKIERKEVETPYKPRLRHILDVQYFDPLFTKREAAITPLDESILATMDQTAFKDFSYTNPNITD</sequence>
<evidence type="ECO:0000256" key="1">
    <source>
        <dbReference type="ARBA" id="ARBA00022527"/>
    </source>
</evidence>
<evidence type="ECO:0000259" key="9">
    <source>
        <dbReference type="PROSITE" id="PS50011"/>
    </source>
</evidence>
<keyword evidence="6 7" id="KW-0067">ATP-binding</keyword>
<dbReference type="PANTHER" id="PTHR24351">
    <property type="entry name" value="RIBOSOMAL PROTEIN S6 KINASE"/>
    <property type="match status" value="1"/>
</dbReference>
<dbReference type="GO" id="GO:0004674">
    <property type="term" value="F:protein serine/threonine kinase activity"/>
    <property type="evidence" value="ECO:0007669"/>
    <property type="project" value="UniProtKB-KW"/>
</dbReference>
<feature type="region of interest" description="Disordered" evidence="8">
    <location>
        <begin position="1656"/>
        <end position="1695"/>
    </location>
</feature>
<dbReference type="Pfam" id="PF00433">
    <property type="entry name" value="Pkinase_C"/>
    <property type="match status" value="1"/>
</dbReference>
<feature type="region of interest" description="Disordered" evidence="8">
    <location>
        <begin position="700"/>
        <end position="739"/>
    </location>
</feature>
<feature type="region of interest" description="Disordered" evidence="8">
    <location>
        <begin position="1467"/>
        <end position="1607"/>
    </location>
</feature>
<feature type="compositionally biased region" description="Basic and acidic residues" evidence="8">
    <location>
        <begin position="887"/>
        <end position="904"/>
    </location>
</feature>
<gene>
    <name evidence="11" type="ORF">OTU49_011977</name>
</gene>
<feature type="region of interest" description="Disordered" evidence="8">
    <location>
        <begin position="504"/>
        <end position="560"/>
    </location>
</feature>
<dbReference type="PROSITE" id="PS00107">
    <property type="entry name" value="PROTEIN_KINASE_ATP"/>
    <property type="match status" value="1"/>
</dbReference>
<keyword evidence="2" id="KW-0597">Phosphoprotein</keyword>
<feature type="compositionally biased region" description="Basic and acidic residues" evidence="8">
    <location>
        <begin position="1136"/>
        <end position="1171"/>
    </location>
</feature>
<dbReference type="FunFam" id="3.30.200.20:FF:000103">
    <property type="entry name" value="Protein kinase C"/>
    <property type="match status" value="1"/>
</dbReference>
<dbReference type="EMBL" id="JARKIK010000092">
    <property type="protein sequence ID" value="KAK8722976.1"/>
    <property type="molecule type" value="Genomic_DNA"/>
</dbReference>
<dbReference type="Pfam" id="PF00069">
    <property type="entry name" value="Pkinase"/>
    <property type="match status" value="1"/>
</dbReference>
<keyword evidence="5" id="KW-0418">Kinase</keyword>
<feature type="region of interest" description="Disordered" evidence="8">
    <location>
        <begin position="796"/>
        <end position="817"/>
    </location>
</feature>
<evidence type="ECO:0000256" key="2">
    <source>
        <dbReference type="ARBA" id="ARBA00022553"/>
    </source>
</evidence>
<dbReference type="PROSITE" id="PS00108">
    <property type="entry name" value="PROTEIN_KINASE_ST"/>
    <property type="match status" value="1"/>
</dbReference>
<feature type="region of interest" description="Disordered" evidence="8">
    <location>
        <begin position="652"/>
        <end position="687"/>
    </location>
</feature>
<keyword evidence="1" id="KW-0723">Serine/threonine-protein kinase</keyword>
<evidence type="ECO:0000256" key="7">
    <source>
        <dbReference type="PROSITE-ProRule" id="PRU10141"/>
    </source>
</evidence>
<evidence type="ECO:0000256" key="5">
    <source>
        <dbReference type="ARBA" id="ARBA00022777"/>
    </source>
</evidence>
<dbReference type="SMART" id="SM00133">
    <property type="entry name" value="S_TK_X"/>
    <property type="match status" value="1"/>
</dbReference>
<evidence type="ECO:0008006" key="13">
    <source>
        <dbReference type="Google" id="ProtNLM"/>
    </source>
</evidence>
<dbReference type="InterPro" id="IPR011009">
    <property type="entry name" value="Kinase-like_dom_sf"/>
</dbReference>
<feature type="compositionally biased region" description="Polar residues" evidence="8">
    <location>
        <begin position="1548"/>
        <end position="1577"/>
    </location>
</feature>
<protein>
    <recommendedName>
        <fullName evidence="13">Protein kinase C</fullName>
    </recommendedName>
</protein>
<feature type="region of interest" description="Disordered" evidence="8">
    <location>
        <begin position="885"/>
        <end position="960"/>
    </location>
</feature>
<proteinExistence type="predicted"/>